<keyword evidence="4" id="KW-0496">Mitochondrion</keyword>
<dbReference type="SUPFAM" id="SSF81411">
    <property type="entry name" value="Mitochondrial cytochrome c oxidase subunit VIa"/>
    <property type="match status" value="1"/>
</dbReference>
<keyword evidence="3" id="KW-0809">Transit peptide</keyword>
<organism evidence="7 8">
    <name type="scientific">Sphagnum troendelagicum</name>
    <dbReference type="NCBI Taxonomy" id="128251"/>
    <lineage>
        <taxon>Eukaryota</taxon>
        <taxon>Viridiplantae</taxon>
        <taxon>Streptophyta</taxon>
        <taxon>Embryophyta</taxon>
        <taxon>Bryophyta</taxon>
        <taxon>Sphagnophytina</taxon>
        <taxon>Sphagnopsida</taxon>
        <taxon>Sphagnales</taxon>
        <taxon>Sphagnaceae</taxon>
        <taxon>Sphagnum</taxon>
    </lineage>
</organism>
<evidence type="ECO:0000256" key="4">
    <source>
        <dbReference type="ARBA" id="ARBA00023128"/>
    </source>
</evidence>
<evidence type="ECO:0000313" key="7">
    <source>
        <dbReference type="EMBL" id="CAK9189757.1"/>
    </source>
</evidence>
<dbReference type="PANTHER" id="PTHR11504:SF0">
    <property type="entry name" value="CYTOCHROME C OXIDASE SUBUNIT"/>
    <property type="match status" value="1"/>
</dbReference>
<accession>A0ABP0T8Z7</accession>
<dbReference type="InterPro" id="IPR036418">
    <property type="entry name" value="Cyt_c_oxidase_su6a_sf"/>
</dbReference>
<gene>
    <name evidence="7" type="ORF">CSSPTR1EN2_LOCUS408</name>
</gene>
<reference evidence="7 8" key="1">
    <citation type="submission" date="2024-02" db="EMBL/GenBank/DDBJ databases">
        <authorList>
            <consortium name="ELIXIR-Norway"/>
            <consortium name="Elixir Norway"/>
        </authorList>
    </citation>
    <scope>NUCLEOTIDE SEQUENCE [LARGE SCALE GENOMIC DNA]</scope>
</reference>
<dbReference type="PANTHER" id="PTHR11504">
    <property type="entry name" value="CYTOCHROME C OXIDASE POLYPEPTIDE VIA"/>
    <property type="match status" value="1"/>
</dbReference>
<comment type="subcellular location">
    <subcellularLocation>
        <location evidence="1">Mitochondrion inner membrane</location>
    </subcellularLocation>
</comment>
<evidence type="ECO:0008006" key="9">
    <source>
        <dbReference type="Google" id="ProtNLM"/>
    </source>
</evidence>
<evidence type="ECO:0000256" key="3">
    <source>
        <dbReference type="ARBA" id="ARBA00022946"/>
    </source>
</evidence>
<sequence length="107" mass="12095">MARALTSSSLFSRILKSSSAKPPFVAAASKRAFASSTHEHDDAEETLKWRNITVAAYIACIALGIYTFAGEEHHEASERQEYSYLHIRNKQFPWGPNGLFEYPENHH</sequence>
<evidence type="ECO:0000256" key="5">
    <source>
        <dbReference type="ARBA" id="ARBA00023136"/>
    </source>
</evidence>
<proteinExistence type="inferred from homology"/>
<keyword evidence="8" id="KW-1185">Reference proteome</keyword>
<dbReference type="Gene3D" id="4.10.95.10">
    <property type="entry name" value="Cytochrome c oxidase, subunit VIa"/>
    <property type="match status" value="1"/>
</dbReference>
<dbReference type="Proteomes" id="UP001497512">
    <property type="component" value="Chromosome 1"/>
</dbReference>
<evidence type="ECO:0000256" key="2">
    <source>
        <dbReference type="ARBA" id="ARBA00022792"/>
    </source>
</evidence>
<evidence type="ECO:0000256" key="6">
    <source>
        <dbReference type="RuleBase" id="RU004396"/>
    </source>
</evidence>
<evidence type="ECO:0000256" key="1">
    <source>
        <dbReference type="ARBA" id="ARBA00004273"/>
    </source>
</evidence>
<keyword evidence="2" id="KW-0999">Mitochondrion inner membrane</keyword>
<dbReference type="EMBL" id="OZ019893">
    <property type="protein sequence ID" value="CAK9189757.1"/>
    <property type="molecule type" value="Genomic_DNA"/>
</dbReference>
<name>A0ABP0T8Z7_9BRYO</name>
<evidence type="ECO:0000313" key="8">
    <source>
        <dbReference type="Proteomes" id="UP001497512"/>
    </source>
</evidence>
<dbReference type="Pfam" id="PF02046">
    <property type="entry name" value="COX6A"/>
    <property type="match status" value="1"/>
</dbReference>
<comment type="similarity">
    <text evidence="6">Belongs to the cytochrome c oxidase subunit 6A family.</text>
</comment>
<protein>
    <recommendedName>
        <fullName evidence="9">Cytochrome c oxidase subunit VIa</fullName>
    </recommendedName>
</protein>
<keyword evidence="5" id="KW-0472">Membrane</keyword>
<dbReference type="InterPro" id="IPR001349">
    <property type="entry name" value="Cyt_c_oxidase_su6a"/>
</dbReference>